<reference evidence="3 4" key="1">
    <citation type="journal article" date="2021" name="Sci. Rep.">
        <title>The genome of the diatom Chaetoceros tenuissimus carries an ancient integrated fragment of an extant virus.</title>
        <authorList>
            <person name="Hongo Y."/>
            <person name="Kimura K."/>
            <person name="Takaki Y."/>
            <person name="Yoshida Y."/>
            <person name="Baba S."/>
            <person name="Kobayashi G."/>
            <person name="Nagasaki K."/>
            <person name="Hano T."/>
            <person name="Tomaru Y."/>
        </authorList>
    </citation>
    <scope>NUCLEOTIDE SEQUENCE [LARGE SCALE GENOMIC DNA]</scope>
    <source>
        <strain evidence="3 4">NIES-3715</strain>
    </source>
</reference>
<dbReference type="InterPro" id="IPR013641">
    <property type="entry name" value="KTI12/PSTK"/>
</dbReference>
<dbReference type="GO" id="GO:0005524">
    <property type="term" value="F:ATP binding"/>
    <property type="evidence" value="ECO:0007669"/>
    <property type="project" value="UniProtKB-KW"/>
</dbReference>
<comment type="caution">
    <text evidence="3">The sequence shown here is derived from an EMBL/GenBank/DDBJ whole genome shotgun (WGS) entry which is preliminary data.</text>
</comment>
<keyword evidence="1" id="KW-0547">Nucleotide-binding</keyword>
<dbReference type="SUPFAM" id="SSF52540">
    <property type="entry name" value="P-loop containing nucleoside triphosphate hydrolases"/>
    <property type="match status" value="1"/>
</dbReference>
<dbReference type="InterPro" id="IPR027417">
    <property type="entry name" value="P-loop_NTPase"/>
</dbReference>
<dbReference type="PANTHER" id="PTHR20873">
    <property type="entry name" value="L-SERYL-TRNA(SEC) KINASE"/>
    <property type="match status" value="1"/>
</dbReference>
<organism evidence="3 4">
    <name type="scientific">Chaetoceros tenuissimus</name>
    <dbReference type="NCBI Taxonomy" id="426638"/>
    <lineage>
        <taxon>Eukaryota</taxon>
        <taxon>Sar</taxon>
        <taxon>Stramenopiles</taxon>
        <taxon>Ochrophyta</taxon>
        <taxon>Bacillariophyta</taxon>
        <taxon>Coscinodiscophyceae</taxon>
        <taxon>Chaetocerotophycidae</taxon>
        <taxon>Chaetocerotales</taxon>
        <taxon>Chaetocerotaceae</taxon>
        <taxon>Chaetoceros</taxon>
    </lineage>
</organism>
<evidence type="ECO:0000256" key="1">
    <source>
        <dbReference type="ARBA" id="ARBA00022741"/>
    </source>
</evidence>
<protein>
    <recommendedName>
        <fullName evidence="5">L-seryl-tRNA(Sec) kinase</fullName>
    </recommendedName>
</protein>
<dbReference type="EMBL" id="BLLK01000045">
    <property type="protein sequence ID" value="GFH50907.1"/>
    <property type="molecule type" value="Genomic_DNA"/>
</dbReference>
<sequence length="354" mass="41213">MEKNIEISVLCMCGLPAAGKSSLCKSLLNHFEGEDTFHSLAYINYDDLTFNLAKEKDSISEESNVDSSPFTYRYLDAWRETRTKALLQMQNELSIEKDESYCHYLEDSNKAKRFKKLIIMDDNFHLRSMRRDVYKICRDYITELENADERNVAIGFTVLHVNSSLDKALQNNEKRLGIKSYIPKETIRKMFETLEPPDGDKAHFERCFVDTSTILDFDSHVLGSSFLQELNSSLIMSIKEYSVQPLPPEKTSTEIEKERLETLKNTMHQVDLTLRALVGATCKIHRQLGKVANNAKKEIFNEFKQYQTMREKMNDYGKAFVMERFEQTIQMHSEIENFCMEDLHVSLEEAINRL</sequence>
<dbReference type="GO" id="GO:0016301">
    <property type="term" value="F:kinase activity"/>
    <property type="evidence" value="ECO:0007669"/>
    <property type="project" value="TreeGrafter"/>
</dbReference>
<dbReference type="PANTHER" id="PTHR20873:SF0">
    <property type="entry name" value="L-SERYL-TRNA(SEC) KINASE"/>
    <property type="match status" value="1"/>
</dbReference>
<dbReference type="Proteomes" id="UP001054902">
    <property type="component" value="Unassembled WGS sequence"/>
</dbReference>
<dbReference type="InterPro" id="IPR052648">
    <property type="entry name" value="Ser-tRNA(Sec)_kinase"/>
</dbReference>
<keyword evidence="2" id="KW-0067">ATP-binding</keyword>
<name>A0AAD3CRL1_9STRA</name>
<evidence type="ECO:0000313" key="3">
    <source>
        <dbReference type="EMBL" id="GFH50907.1"/>
    </source>
</evidence>
<dbReference type="Gene3D" id="3.40.50.300">
    <property type="entry name" value="P-loop containing nucleotide triphosphate hydrolases"/>
    <property type="match status" value="1"/>
</dbReference>
<evidence type="ECO:0000313" key="4">
    <source>
        <dbReference type="Proteomes" id="UP001054902"/>
    </source>
</evidence>
<dbReference type="AlphaFoldDB" id="A0AAD3CRL1"/>
<dbReference type="Pfam" id="PF08433">
    <property type="entry name" value="KTI12"/>
    <property type="match status" value="1"/>
</dbReference>
<evidence type="ECO:0000256" key="2">
    <source>
        <dbReference type="ARBA" id="ARBA00022840"/>
    </source>
</evidence>
<dbReference type="GO" id="GO:0000049">
    <property type="term" value="F:tRNA binding"/>
    <property type="evidence" value="ECO:0007669"/>
    <property type="project" value="TreeGrafter"/>
</dbReference>
<accession>A0AAD3CRL1</accession>
<evidence type="ECO:0008006" key="5">
    <source>
        <dbReference type="Google" id="ProtNLM"/>
    </source>
</evidence>
<gene>
    <name evidence="3" type="ORF">CTEN210_07383</name>
</gene>
<proteinExistence type="predicted"/>
<keyword evidence="4" id="KW-1185">Reference proteome</keyword>